<evidence type="ECO:0000256" key="1">
    <source>
        <dbReference type="SAM" id="Phobius"/>
    </source>
</evidence>
<evidence type="ECO:0000313" key="3">
    <source>
        <dbReference type="Proteomes" id="UP000525923"/>
    </source>
</evidence>
<comment type="caution">
    <text evidence="2">The sequence shown here is derived from an EMBL/GenBank/DDBJ whole genome shotgun (WGS) entry which is preliminary data.</text>
</comment>
<feature type="transmembrane region" description="Helical" evidence="1">
    <location>
        <begin position="57"/>
        <end position="80"/>
    </location>
</feature>
<keyword evidence="3" id="KW-1185">Reference proteome</keyword>
<sequence length="102" mass="11464">MRRLQRKNGVMRPRRKNIGRSLRGQCFCDEASAAMQEQLFSGDEEAQRFVRGNILTLVAQTMAMVCATIFLGSTLNVGVFTQFIPKKDTQSPTSFILEMSSN</sequence>
<dbReference type="Proteomes" id="UP000525923">
    <property type="component" value="Unassembled WGS sequence"/>
</dbReference>
<protein>
    <submittedName>
        <fullName evidence="2">Uncharacterized protein</fullName>
    </submittedName>
</protein>
<keyword evidence="1" id="KW-0812">Transmembrane</keyword>
<reference evidence="2 3" key="1">
    <citation type="submission" date="2020-08" db="EMBL/GenBank/DDBJ databases">
        <title>Genomic Encyclopedia of Type Strains, Phase IV (KMG-IV): sequencing the most valuable type-strain genomes for metagenomic binning, comparative biology and taxonomic classification.</title>
        <authorList>
            <person name="Goeker M."/>
        </authorList>
    </citation>
    <scope>NUCLEOTIDE SEQUENCE [LARGE SCALE GENOMIC DNA]</scope>
    <source>
        <strain evidence="2 3">DSM 15895</strain>
    </source>
</reference>
<feature type="non-terminal residue" evidence="2">
    <location>
        <position position="102"/>
    </location>
</feature>
<evidence type="ECO:0000313" key="2">
    <source>
        <dbReference type="EMBL" id="MBB5181831.1"/>
    </source>
</evidence>
<dbReference type="EMBL" id="JACHHE010000014">
    <property type="protein sequence ID" value="MBB5181831.1"/>
    <property type="molecule type" value="Genomic_DNA"/>
</dbReference>
<name>A0A7W8CV08_9BACL</name>
<keyword evidence="1" id="KW-1133">Transmembrane helix</keyword>
<organism evidence="2 3">
    <name type="scientific">Planococcus koreensis</name>
    <dbReference type="NCBI Taxonomy" id="112331"/>
    <lineage>
        <taxon>Bacteria</taxon>
        <taxon>Bacillati</taxon>
        <taxon>Bacillota</taxon>
        <taxon>Bacilli</taxon>
        <taxon>Bacillales</taxon>
        <taxon>Caryophanaceae</taxon>
        <taxon>Planococcus</taxon>
    </lineage>
</organism>
<proteinExistence type="predicted"/>
<dbReference type="AlphaFoldDB" id="A0A7W8CV08"/>
<accession>A0A7W8CV08</accession>
<keyword evidence="1" id="KW-0472">Membrane</keyword>
<gene>
    <name evidence="2" type="ORF">HNQ44_003306</name>
</gene>